<evidence type="ECO:0000256" key="7">
    <source>
        <dbReference type="ARBA" id="ARBA00023157"/>
    </source>
</evidence>
<keyword evidence="10" id="KW-0393">Immunoglobulin domain</keyword>
<dbReference type="AlphaFoldDB" id="A0A6J8BK18"/>
<dbReference type="InterPro" id="IPR003599">
    <property type="entry name" value="Ig_sub"/>
</dbReference>
<organism evidence="12 13">
    <name type="scientific">Mytilus coruscus</name>
    <name type="common">Sea mussel</name>
    <dbReference type="NCBI Taxonomy" id="42192"/>
    <lineage>
        <taxon>Eukaryota</taxon>
        <taxon>Metazoa</taxon>
        <taxon>Spiralia</taxon>
        <taxon>Lophotrochozoa</taxon>
        <taxon>Mollusca</taxon>
        <taxon>Bivalvia</taxon>
        <taxon>Autobranchia</taxon>
        <taxon>Pteriomorphia</taxon>
        <taxon>Mytilida</taxon>
        <taxon>Mytiloidea</taxon>
        <taxon>Mytilidae</taxon>
        <taxon>Mytilinae</taxon>
        <taxon>Mytilus</taxon>
    </lineage>
</organism>
<evidence type="ECO:0000256" key="4">
    <source>
        <dbReference type="ARBA" id="ARBA00022729"/>
    </source>
</evidence>
<dbReference type="PANTHER" id="PTHR25466:SF9">
    <property type="entry name" value="FIBRONECTIN TYPE-III DOMAIN-CONTAINING PROTEIN"/>
    <property type="match status" value="1"/>
</dbReference>
<keyword evidence="13" id="KW-1185">Reference proteome</keyword>
<keyword evidence="6" id="KW-0472">Membrane</keyword>
<keyword evidence="7" id="KW-1015">Disulfide bond</keyword>
<dbReference type="InterPro" id="IPR007110">
    <property type="entry name" value="Ig-like_dom"/>
</dbReference>
<evidence type="ECO:0000256" key="9">
    <source>
        <dbReference type="ARBA" id="ARBA00023180"/>
    </source>
</evidence>
<dbReference type="EMBL" id="CACVKT020003356">
    <property type="protein sequence ID" value="CAC5383194.1"/>
    <property type="molecule type" value="Genomic_DNA"/>
</dbReference>
<dbReference type="InterPro" id="IPR013783">
    <property type="entry name" value="Ig-like_fold"/>
</dbReference>
<dbReference type="InterPro" id="IPR013106">
    <property type="entry name" value="Ig_V-set"/>
</dbReference>
<feature type="domain" description="Ig-like" evidence="11">
    <location>
        <begin position="8"/>
        <end position="117"/>
    </location>
</feature>
<reference evidence="12 13" key="1">
    <citation type="submission" date="2020-06" db="EMBL/GenBank/DDBJ databases">
        <authorList>
            <person name="Li R."/>
            <person name="Bekaert M."/>
        </authorList>
    </citation>
    <scope>NUCLEOTIDE SEQUENCE [LARGE SCALE GENOMIC DNA]</scope>
    <source>
        <strain evidence="13">wild</strain>
    </source>
</reference>
<evidence type="ECO:0000256" key="5">
    <source>
        <dbReference type="ARBA" id="ARBA00022989"/>
    </source>
</evidence>
<dbReference type="InterPro" id="IPR051713">
    <property type="entry name" value="T-cell_Activation_Regulation"/>
</dbReference>
<keyword evidence="9" id="KW-0325">Glycoprotein</keyword>
<evidence type="ECO:0000256" key="8">
    <source>
        <dbReference type="ARBA" id="ARBA00023170"/>
    </source>
</evidence>
<keyword evidence="2" id="KW-1003">Cell membrane</keyword>
<dbReference type="Proteomes" id="UP000507470">
    <property type="component" value="Unassembled WGS sequence"/>
</dbReference>
<keyword evidence="3" id="KW-0812">Transmembrane</keyword>
<dbReference type="GO" id="GO:0071222">
    <property type="term" value="P:cellular response to lipopolysaccharide"/>
    <property type="evidence" value="ECO:0007669"/>
    <property type="project" value="TreeGrafter"/>
</dbReference>
<evidence type="ECO:0000256" key="2">
    <source>
        <dbReference type="ARBA" id="ARBA00022475"/>
    </source>
</evidence>
<dbReference type="GO" id="GO:0009897">
    <property type="term" value="C:external side of plasma membrane"/>
    <property type="evidence" value="ECO:0007669"/>
    <property type="project" value="TreeGrafter"/>
</dbReference>
<dbReference type="PANTHER" id="PTHR25466">
    <property type="entry name" value="T-LYMPHOCYTE ACTIVATION ANTIGEN"/>
    <property type="match status" value="1"/>
</dbReference>
<evidence type="ECO:0000259" key="11">
    <source>
        <dbReference type="PROSITE" id="PS50835"/>
    </source>
</evidence>
<keyword evidence="4" id="KW-0732">Signal</keyword>
<name>A0A6J8BK18_MYTCO</name>
<evidence type="ECO:0000256" key="1">
    <source>
        <dbReference type="ARBA" id="ARBA00004251"/>
    </source>
</evidence>
<evidence type="ECO:0000256" key="6">
    <source>
        <dbReference type="ARBA" id="ARBA00023136"/>
    </source>
</evidence>
<comment type="subcellular location">
    <subcellularLocation>
        <location evidence="1">Cell membrane</location>
        <topology evidence="1">Single-pass type I membrane protein</topology>
    </subcellularLocation>
</comment>
<dbReference type="SMART" id="SM00409">
    <property type="entry name" value="IG"/>
    <property type="match status" value="2"/>
</dbReference>
<gene>
    <name evidence="12" type="ORF">MCOR_18960</name>
</gene>
<evidence type="ECO:0000256" key="10">
    <source>
        <dbReference type="ARBA" id="ARBA00023319"/>
    </source>
</evidence>
<dbReference type="GO" id="GO:0007166">
    <property type="term" value="P:cell surface receptor signaling pathway"/>
    <property type="evidence" value="ECO:0007669"/>
    <property type="project" value="TreeGrafter"/>
</dbReference>
<accession>A0A6J8BK18</accession>
<evidence type="ECO:0000256" key="3">
    <source>
        <dbReference type="ARBA" id="ARBA00022692"/>
    </source>
</evidence>
<sequence>MAPDESFPKLAGIKKNSTVYVLEGATAILECNVPPFAKSTWDKANSSSGPRGVILYADRNEINTNLPNMNNLAIVGEISEGNYNLQIQSVSSSDEGVYICSHKSNESKIHESLVTLTLKEFYSMPSHFLDPPSVTITKDQHGTTLYCNPIGNPSNYTFHLWEHRSNLGQLIRMTDKGQNWTIVSSEIQYQMNGIYICRVDNGVKDINGSTVQSATTRVQLPDDFTSYEFHVINKLGESVLLVNLTAADRRGYDSWTSHSSKIIVGIVVVVTVSSISILLRRKRDEIAVENFLYLSQDGTLSSRRQHNEPDNQRNTNQHQTTALLQSGNGTSYQNNFTTNSSHNEGYLLIFIDEKVVKSMDFLSYY</sequence>
<dbReference type="GO" id="GO:0006955">
    <property type="term" value="P:immune response"/>
    <property type="evidence" value="ECO:0007669"/>
    <property type="project" value="TreeGrafter"/>
</dbReference>
<dbReference type="InterPro" id="IPR036179">
    <property type="entry name" value="Ig-like_dom_sf"/>
</dbReference>
<evidence type="ECO:0000313" key="12">
    <source>
        <dbReference type="EMBL" id="CAC5383194.1"/>
    </source>
</evidence>
<dbReference type="Pfam" id="PF07686">
    <property type="entry name" value="V-set"/>
    <property type="match status" value="1"/>
</dbReference>
<evidence type="ECO:0000313" key="13">
    <source>
        <dbReference type="Proteomes" id="UP000507470"/>
    </source>
</evidence>
<proteinExistence type="predicted"/>
<keyword evidence="8" id="KW-0675">Receptor</keyword>
<dbReference type="Gene3D" id="2.60.40.10">
    <property type="entry name" value="Immunoglobulins"/>
    <property type="match status" value="1"/>
</dbReference>
<dbReference type="PROSITE" id="PS50835">
    <property type="entry name" value="IG_LIKE"/>
    <property type="match status" value="2"/>
</dbReference>
<keyword evidence="5" id="KW-1133">Transmembrane helix</keyword>
<dbReference type="SUPFAM" id="SSF48726">
    <property type="entry name" value="Immunoglobulin"/>
    <property type="match status" value="2"/>
</dbReference>
<feature type="domain" description="Ig-like" evidence="11">
    <location>
        <begin position="132"/>
        <end position="216"/>
    </location>
</feature>
<protein>
    <submittedName>
        <fullName evidence="12">NCAM</fullName>
    </submittedName>
</protein>